<feature type="signal peptide" evidence="1">
    <location>
        <begin position="1"/>
        <end position="23"/>
    </location>
</feature>
<dbReference type="EMBL" id="LFIW01002126">
    <property type="protein sequence ID" value="KZL79263.1"/>
    <property type="molecule type" value="Genomic_DNA"/>
</dbReference>
<feature type="non-terminal residue" evidence="3">
    <location>
        <position position="1"/>
    </location>
</feature>
<name>A0A166ZRF1_COLIC</name>
<feature type="domain" description="PiggyBac transposable element-derived protein" evidence="2">
    <location>
        <begin position="5"/>
        <end position="110"/>
    </location>
</feature>
<evidence type="ECO:0000313" key="4">
    <source>
        <dbReference type="Proteomes" id="UP000076584"/>
    </source>
</evidence>
<dbReference type="STRING" id="1573173.A0A166ZRF1"/>
<proteinExistence type="predicted"/>
<comment type="caution">
    <text evidence="3">The sequence shown here is derived from an EMBL/GenBank/DDBJ whole genome shotgun (WGS) entry which is preliminary data.</text>
</comment>
<accession>A0A166ZRF1</accession>
<dbReference type="Proteomes" id="UP000076584">
    <property type="component" value="Unassembled WGS sequence"/>
</dbReference>
<keyword evidence="1" id="KW-0732">Signal</keyword>
<gene>
    <name evidence="3" type="ORF">CI238_13529</name>
</gene>
<protein>
    <recommendedName>
        <fullName evidence="2">PiggyBac transposable element-derived protein domain-containing protein</fullName>
    </recommendedName>
</protein>
<organism evidence="3 4">
    <name type="scientific">Colletotrichum incanum</name>
    <name type="common">Soybean anthracnose fungus</name>
    <dbReference type="NCBI Taxonomy" id="1573173"/>
    <lineage>
        <taxon>Eukaryota</taxon>
        <taxon>Fungi</taxon>
        <taxon>Dikarya</taxon>
        <taxon>Ascomycota</taxon>
        <taxon>Pezizomycotina</taxon>
        <taxon>Sordariomycetes</taxon>
        <taxon>Hypocreomycetidae</taxon>
        <taxon>Glomerellales</taxon>
        <taxon>Glomerellaceae</taxon>
        <taxon>Colletotrichum</taxon>
        <taxon>Colletotrichum spaethianum species complex</taxon>
    </lineage>
</organism>
<sequence>VNQFSWKDNALVLFLTTVFKATAEEQVIRARRRPAGDTAAKRAARQVFGPEVRKDLPVPIPIDQYNHKMGGVDISDQMRSYYQYCRSIRRGGWQSIAWNFLLEVVIVNSFITNGGNCLQPS</sequence>
<feature type="chain" id="PRO_5007883319" description="PiggyBac transposable element-derived protein domain-containing protein" evidence="1">
    <location>
        <begin position="24"/>
        <end position="121"/>
    </location>
</feature>
<evidence type="ECO:0000256" key="1">
    <source>
        <dbReference type="SAM" id="SignalP"/>
    </source>
</evidence>
<dbReference type="AlphaFoldDB" id="A0A166ZRF1"/>
<keyword evidence="4" id="KW-1185">Reference proteome</keyword>
<reference evidence="3 4" key="1">
    <citation type="submission" date="2015-06" db="EMBL/GenBank/DDBJ databases">
        <title>Survival trade-offs in plant roots during colonization by closely related pathogenic and mutualistic fungi.</title>
        <authorList>
            <person name="Hacquard S."/>
            <person name="Kracher B."/>
            <person name="Hiruma K."/>
            <person name="Weinman A."/>
            <person name="Muench P."/>
            <person name="Garrido Oter R."/>
            <person name="Ver Loren van Themaat E."/>
            <person name="Dallerey J.-F."/>
            <person name="Damm U."/>
            <person name="Henrissat B."/>
            <person name="Lespinet O."/>
            <person name="Thon M."/>
            <person name="Kemen E."/>
            <person name="McHardy A.C."/>
            <person name="Schulze-Lefert P."/>
            <person name="O'Connell R.J."/>
        </authorList>
    </citation>
    <scope>NUCLEOTIDE SEQUENCE [LARGE SCALE GENOMIC DNA]</scope>
    <source>
        <strain evidence="3 4">MAFF 238704</strain>
    </source>
</reference>
<evidence type="ECO:0000259" key="2">
    <source>
        <dbReference type="Pfam" id="PF13843"/>
    </source>
</evidence>
<evidence type="ECO:0000313" key="3">
    <source>
        <dbReference type="EMBL" id="KZL79263.1"/>
    </source>
</evidence>
<dbReference type="Pfam" id="PF13843">
    <property type="entry name" value="DDE_Tnp_1_7"/>
    <property type="match status" value="1"/>
</dbReference>
<dbReference type="InterPro" id="IPR029526">
    <property type="entry name" value="PGBD"/>
</dbReference>